<protein>
    <recommendedName>
        <fullName evidence="2">YdbS-like PH domain-containing protein</fullName>
    </recommendedName>
</protein>
<dbReference type="Pfam" id="PF03703">
    <property type="entry name" value="bPH_2"/>
    <property type="match status" value="1"/>
</dbReference>
<dbReference type="RefSeq" id="WP_338273212.1">
    <property type="nucleotide sequence ID" value="NZ_AP027266.1"/>
</dbReference>
<dbReference type="AlphaFoldDB" id="A0AA48HF44"/>
<evidence type="ECO:0000313" key="4">
    <source>
        <dbReference type="Proteomes" id="UP001337723"/>
    </source>
</evidence>
<dbReference type="KEGG" id="rmai:MACH21_33050"/>
<dbReference type="EMBL" id="AP027266">
    <property type="protein sequence ID" value="BDW87128.1"/>
    <property type="molecule type" value="Genomic_DNA"/>
</dbReference>
<keyword evidence="1" id="KW-0812">Transmembrane</keyword>
<feature type="transmembrane region" description="Helical" evidence="1">
    <location>
        <begin position="77"/>
        <end position="97"/>
    </location>
</feature>
<reference evidence="3 4" key="1">
    <citation type="submission" date="2023-01" db="EMBL/GenBank/DDBJ databases">
        <title>Complete genome sequence of Roseicyclus marinus strain Dej080120_10.</title>
        <authorList>
            <person name="Ueki S."/>
            <person name="Maruyama F."/>
        </authorList>
    </citation>
    <scope>NUCLEOTIDE SEQUENCE [LARGE SCALE GENOMIC DNA]</scope>
    <source>
        <strain evidence="3 4">Dej080120_10</strain>
    </source>
</reference>
<evidence type="ECO:0000313" key="3">
    <source>
        <dbReference type="EMBL" id="BDW87128.1"/>
    </source>
</evidence>
<feature type="domain" description="YdbS-like PH" evidence="2">
    <location>
        <begin position="98"/>
        <end position="188"/>
    </location>
</feature>
<keyword evidence="1" id="KW-0472">Membrane</keyword>
<accession>A0AA48HF44</accession>
<evidence type="ECO:0000256" key="1">
    <source>
        <dbReference type="SAM" id="Phobius"/>
    </source>
</evidence>
<dbReference type="NCBIfam" id="NF040894">
    <property type="entry name" value="puhB_PGC"/>
    <property type="match status" value="1"/>
</dbReference>
<keyword evidence="1" id="KW-1133">Transmembrane helix</keyword>
<name>A0AA48HF44_9RHOB</name>
<proteinExistence type="predicted"/>
<dbReference type="InterPro" id="IPR054839">
    <property type="entry name" value="puhB_PGC"/>
</dbReference>
<dbReference type="Proteomes" id="UP001337723">
    <property type="component" value="Chromosome"/>
</dbReference>
<dbReference type="InterPro" id="IPR005182">
    <property type="entry name" value="YdbS-like_PH"/>
</dbReference>
<organism evidence="3 4">
    <name type="scientific">Roseicyclus marinus</name>
    <dbReference type="NCBI Taxonomy" id="2161673"/>
    <lineage>
        <taxon>Bacteria</taxon>
        <taxon>Pseudomonadati</taxon>
        <taxon>Pseudomonadota</taxon>
        <taxon>Alphaproteobacteria</taxon>
        <taxon>Rhodobacterales</taxon>
        <taxon>Roseobacteraceae</taxon>
        <taxon>Roseicyclus</taxon>
    </lineage>
</organism>
<gene>
    <name evidence="3" type="ORF">MACH21_33050</name>
</gene>
<feature type="transmembrane region" description="Helical" evidence="1">
    <location>
        <begin position="44"/>
        <end position="65"/>
    </location>
</feature>
<evidence type="ECO:0000259" key="2">
    <source>
        <dbReference type="Pfam" id="PF03703"/>
    </source>
</evidence>
<sequence length="214" mass="23568">MPHDHDDFAVEPVRGLPEALPEGEHILWQGQPAWWPLLTESLSFWWVAGYFTFLFAWRTVAGAATETWADAATAASFFLVLGLIVCALLLVVAVMQAKATVYTITNRRVAMRIGAALTMTLNLPFRKIANASLGLRKDGHGSIALELMEDDGARLSYIMTWPHVRPWKMKHTQPALRCIPDARKVAAILSEAAETAVSEPVIERVPAARPVAAE</sequence>
<keyword evidence="4" id="KW-1185">Reference proteome</keyword>